<evidence type="ECO:0000313" key="2">
    <source>
        <dbReference type="Proteomes" id="UP000011835"/>
    </source>
</evidence>
<protein>
    <submittedName>
        <fullName evidence="1">Uncharacterized protein</fullName>
    </submittedName>
</protein>
<dbReference type="EMBL" id="CP004346">
    <property type="protein sequence ID" value="AGH41734.1"/>
    <property type="molecule type" value="Genomic_DNA"/>
</dbReference>
<sequence length="48" mass="5732">MVCHGWWQFARRLILLPSERRAQVMAAIRRFLIDCHLMSPDWLVPDPV</sequence>
<dbReference type="HOGENOM" id="CLU_3150008_0_0_11"/>
<name>M4RHS8_9BIFI</name>
<keyword evidence="2" id="KW-1185">Reference proteome</keyword>
<accession>M4RHS8</accession>
<reference evidence="1 2" key="1">
    <citation type="journal article" date="2013" name="Genome Announc.">
        <title>Complete Genome Sequence of the Probiotic Bifidobacterium thermophilum Strain RBL67.</title>
        <authorList>
            <person name="Jans C."/>
            <person name="Lacroix C."/>
            <person name="Follador R."/>
            <person name="Stevens M.J."/>
        </authorList>
    </citation>
    <scope>NUCLEOTIDE SEQUENCE [LARGE SCALE GENOMIC DNA]</scope>
    <source>
        <strain evidence="1 2">RBL67</strain>
    </source>
</reference>
<dbReference type="KEGG" id="btp:D805_1467"/>
<dbReference type="Proteomes" id="UP000011835">
    <property type="component" value="Chromosome"/>
</dbReference>
<gene>
    <name evidence="1" type="ORF">D805_1467</name>
</gene>
<proteinExistence type="predicted"/>
<evidence type="ECO:0000313" key="1">
    <source>
        <dbReference type="EMBL" id="AGH41734.1"/>
    </source>
</evidence>
<dbReference type="PATRIC" id="fig|1254439.12.peg.1459"/>
<dbReference type="AlphaFoldDB" id="M4RHS8"/>
<organism evidence="1 2">
    <name type="scientific">Bifidobacterium thermophilum RBL67</name>
    <dbReference type="NCBI Taxonomy" id="1254439"/>
    <lineage>
        <taxon>Bacteria</taxon>
        <taxon>Bacillati</taxon>
        <taxon>Actinomycetota</taxon>
        <taxon>Actinomycetes</taxon>
        <taxon>Bifidobacteriales</taxon>
        <taxon>Bifidobacteriaceae</taxon>
        <taxon>Bifidobacterium</taxon>
    </lineage>
</organism>